<dbReference type="OrthoDB" id="9806452at2"/>
<accession>A0A2T6KI79</accession>
<sequence length="399" mass="43920">MPLPSSFDVVIVGGGIMGASAAWFLADNPDFDGRVLVVERDASYAFASTTHTNSCIRQQFSERLNVQISQFGAEFVKNLRRYMGGDDRVPELAIKSFGYMYLADSSDFADILRANIKVQHAAGAATQLMTAARIKAAYPFYNVDDILLGSINLVDEGYFDGSTVFDWFRRSARERGVTFIENEVVAMTLNAAGTKVESVTLADGQMIGCGHVINASGPRAVETSRMAGIDLPVAPRKRHSWIFKAERPLDQQLPLTIDPSGVHMREVGNGTYLAGGHADIDPDVAYDDFAMDHALWQDKIWPAIAARIPQFEAIRVMSEWVGHYAYNRFDQNAIVGPHDQVGNFIFLNGFSGHGLQQSPAMGRGVAELLTYGGYRSLDLTPFHFDRISAKIPITERAVI</sequence>
<dbReference type="GO" id="GO:0005737">
    <property type="term" value="C:cytoplasm"/>
    <property type="evidence" value="ECO:0007669"/>
    <property type="project" value="TreeGrafter"/>
</dbReference>
<dbReference type="GO" id="GO:0016491">
    <property type="term" value="F:oxidoreductase activity"/>
    <property type="evidence" value="ECO:0007669"/>
    <property type="project" value="UniProtKB-KW"/>
</dbReference>
<comment type="caution">
    <text evidence="3">The sequence shown here is derived from an EMBL/GenBank/DDBJ whole genome shotgun (WGS) entry which is preliminary data.</text>
</comment>
<protein>
    <submittedName>
        <fullName evidence="3">Glycine/D-amino acid oxidase-like deaminating enzyme</fullName>
    </submittedName>
</protein>
<dbReference type="PANTHER" id="PTHR13847:SF287">
    <property type="entry name" value="FAD-DEPENDENT OXIDOREDUCTASE DOMAIN-CONTAINING PROTEIN 1"/>
    <property type="match status" value="1"/>
</dbReference>
<dbReference type="Proteomes" id="UP000244523">
    <property type="component" value="Unassembled WGS sequence"/>
</dbReference>
<dbReference type="InterPro" id="IPR006076">
    <property type="entry name" value="FAD-dep_OxRdtase"/>
</dbReference>
<proteinExistence type="predicted"/>
<name>A0A2T6KI79_9RHOB</name>
<dbReference type="PANTHER" id="PTHR13847">
    <property type="entry name" value="SARCOSINE DEHYDROGENASE-RELATED"/>
    <property type="match status" value="1"/>
</dbReference>
<dbReference type="InterPro" id="IPR036188">
    <property type="entry name" value="FAD/NAD-bd_sf"/>
</dbReference>
<feature type="domain" description="FAD dependent oxidoreductase" evidence="2">
    <location>
        <begin position="8"/>
        <end position="368"/>
    </location>
</feature>
<dbReference type="EMBL" id="QBUD01000004">
    <property type="protein sequence ID" value="PUB15423.1"/>
    <property type="molecule type" value="Genomic_DNA"/>
</dbReference>
<dbReference type="RefSeq" id="WP_108386117.1">
    <property type="nucleotide sequence ID" value="NZ_QBUD01000004.1"/>
</dbReference>
<dbReference type="Gene3D" id="3.30.9.10">
    <property type="entry name" value="D-Amino Acid Oxidase, subunit A, domain 2"/>
    <property type="match status" value="1"/>
</dbReference>
<dbReference type="Pfam" id="PF01266">
    <property type="entry name" value="DAO"/>
    <property type="match status" value="1"/>
</dbReference>
<keyword evidence="4" id="KW-1185">Reference proteome</keyword>
<reference evidence="3 4" key="1">
    <citation type="submission" date="2018-04" db="EMBL/GenBank/DDBJ databases">
        <title>Genomic Encyclopedia of Archaeal and Bacterial Type Strains, Phase II (KMG-II): from individual species to whole genera.</title>
        <authorList>
            <person name="Goeker M."/>
        </authorList>
    </citation>
    <scope>NUCLEOTIDE SEQUENCE [LARGE SCALE GENOMIC DNA]</scope>
    <source>
        <strain evidence="3 4">DSM 29955</strain>
    </source>
</reference>
<keyword evidence="1" id="KW-0560">Oxidoreductase</keyword>
<dbReference type="SUPFAM" id="SSF51905">
    <property type="entry name" value="FAD/NAD(P)-binding domain"/>
    <property type="match status" value="1"/>
</dbReference>
<dbReference type="Gene3D" id="3.50.50.60">
    <property type="entry name" value="FAD/NAD(P)-binding domain"/>
    <property type="match status" value="1"/>
</dbReference>
<organism evidence="3 4">
    <name type="scientific">Yoonia sediminilitoris</name>
    <dbReference type="NCBI Taxonomy" id="1286148"/>
    <lineage>
        <taxon>Bacteria</taxon>
        <taxon>Pseudomonadati</taxon>
        <taxon>Pseudomonadota</taxon>
        <taxon>Alphaproteobacteria</taxon>
        <taxon>Rhodobacterales</taxon>
        <taxon>Paracoccaceae</taxon>
        <taxon>Yoonia</taxon>
    </lineage>
</organism>
<evidence type="ECO:0000259" key="2">
    <source>
        <dbReference type="Pfam" id="PF01266"/>
    </source>
</evidence>
<gene>
    <name evidence="3" type="ORF">C8N45_10443</name>
</gene>
<evidence type="ECO:0000256" key="1">
    <source>
        <dbReference type="ARBA" id="ARBA00023002"/>
    </source>
</evidence>
<dbReference type="GO" id="GO:0032981">
    <property type="term" value="P:mitochondrial respiratory chain complex I assembly"/>
    <property type="evidence" value="ECO:0007669"/>
    <property type="project" value="TreeGrafter"/>
</dbReference>
<evidence type="ECO:0000313" key="3">
    <source>
        <dbReference type="EMBL" id="PUB15423.1"/>
    </source>
</evidence>
<evidence type="ECO:0000313" key="4">
    <source>
        <dbReference type="Proteomes" id="UP000244523"/>
    </source>
</evidence>
<dbReference type="AlphaFoldDB" id="A0A2T6KI79"/>